<dbReference type="PANTHER" id="PTHR42929">
    <property type="entry name" value="INNER MEMBRANE ABC TRANSPORTER PERMEASE PROTEIN YDCU-RELATED-RELATED"/>
    <property type="match status" value="1"/>
</dbReference>
<evidence type="ECO:0000313" key="10">
    <source>
        <dbReference type="EMBL" id="BDR56646.1"/>
    </source>
</evidence>
<comment type="subcellular location">
    <subcellularLocation>
        <location evidence="1">Cell membrane</location>
        <topology evidence="1">Multi-pass membrane protein</topology>
    </subcellularLocation>
</comment>
<dbReference type="PANTHER" id="PTHR42929:SF1">
    <property type="entry name" value="INNER MEMBRANE ABC TRANSPORTER PERMEASE PROTEIN YDCU-RELATED"/>
    <property type="match status" value="1"/>
</dbReference>
<proteinExistence type="inferred from homology"/>
<evidence type="ECO:0000313" key="11">
    <source>
        <dbReference type="Proteomes" id="UP001321804"/>
    </source>
</evidence>
<name>A0AAU9CW51_9LACO</name>
<evidence type="ECO:0000256" key="1">
    <source>
        <dbReference type="ARBA" id="ARBA00004651"/>
    </source>
</evidence>
<feature type="transmembrane region" description="Helical" evidence="8">
    <location>
        <begin position="12"/>
        <end position="34"/>
    </location>
</feature>
<dbReference type="PROSITE" id="PS50928">
    <property type="entry name" value="ABC_TM1"/>
    <property type="match status" value="1"/>
</dbReference>
<evidence type="ECO:0000256" key="3">
    <source>
        <dbReference type="ARBA" id="ARBA00022448"/>
    </source>
</evidence>
<feature type="transmembrane region" description="Helical" evidence="8">
    <location>
        <begin position="92"/>
        <end position="116"/>
    </location>
</feature>
<evidence type="ECO:0000256" key="8">
    <source>
        <dbReference type="SAM" id="Phobius"/>
    </source>
</evidence>
<keyword evidence="3" id="KW-0813">Transport</keyword>
<comment type="similarity">
    <text evidence="2">Belongs to the binding-protein-dependent transport system permease family. CysTW subfamily.</text>
</comment>
<feature type="transmembrane region" description="Helical" evidence="8">
    <location>
        <begin position="239"/>
        <end position="260"/>
    </location>
</feature>
<sequence length="265" mass="29822">MQRLKKLFLSAPYYLWIALFVVIPIGLIFIYSFQDISGKFTINNYITFFTSPTYLMMALNSILFAFIITIISLVISYPVAWIISKFTQIRDFLILLIVLPMWINLLLKTYAFIGLLSRNGSINNLLAVLGFGKKQFLFTDASFILVAVYVQLPFMILPLYNSITAINRSLINASYDLGASKPQTFFRVIVPLTMPGIKSGIQAIFIPSLSLFMITRLIGGNRVITLGTAIEEHFLSTMNWGMGSTIGVILILAMILIMLLTKESK</sequence>
<keyword evidence="11" id="KW-1185">Reference proteome</keyword>
<dbReference type="AlphaFoldDB" id="A0AAU9CW51"/>
<dbReference type="SUPFAM" id="SSF161098">
    <property type="entry name" value="MetI-like"/>
    <property type="match status" value="1"/>
</dbReference>
<keyword evidence="5 8" id="KW-0812">Transmembrane</keyword>
<keyword evidence="7 8" id="KW-0472">Membrane</keyword>
<evidence type="ECO:0000259" key="9">
    <source>
        <dbReference type="PROSITE" id="PS50928"/>
    </source>
</evidence>
<dbReference type="Proteomes" id="UP001321804">
    <property type="component" value="Chromosome"/>
</dbReference>
<evidence type="ECO:0000256" key="7">
    <source>
        <dbReference type="ARBA" id="ARBA00023136"/>
    </source>
</evidence>
<dbReference type="RefSeq" id="WP_317694963.1">
    <property type="nucleotide sequence ID" value="NZ_AP026801.1"/>
</dbReference>
<gene>
    <name evidence="10" type="primary">potB</name>
    <name evidence="10" type="ORF">KIMC2_12080</name>
</gene>
<organism evidence="10 11">
    <name type="scientific">Xylocopilactobacillus apis</name>
    <dbReference type="NCBI Taxonomy" id="2932183"/>
    <lineage>
        <taxon>Bacteria</taxon>
        <taxon>Bacillati</taxon>
        <taxon>Bacillota</taxon>
        <taxon>Bacilli</taxon>
        <taxon>Lactobacillales</taxon>
        <taxon>Lactobacillaceae</taxon>
        <taxon>Xylocopilactobacillus</taxon>
    </lineage>
</organism>
<evidence type="ECO:0000256" key="2">
    <source>
        <dbReference type="ARBA" id="ARBA00007069"/>
    </source>
</evidence>
<feature type="transmembrane region" description="Helical" evidence="8">
    <location>
        <begin position="136"/>
        <end position="160"/>
    </location>
</feature>
<dbReference type="KEGG" id="xak:KIMC2_12080"/>
<accession>A0AAU9CW51</accession>
<evidence type="ECO:0000256" key="5">
    <source>
        <dbReference type="ARBA" id="ARBA00022692"/>
    </source>
</evidence>
<feature type="transmembrane region" description="Helical" evidence="8">
    <location>
        <begin position="54"/>
        <end position="80"/>
    </location>
</feature>
<dbReference type="GO" id="GO:0005886">
    <property type="term" value="C:plasma membrane"/>
    <property type="evidence" value="ECO:0007669"/>
    <property type="project" value="UniProtKB-SubCell"/>
</dbReference>
<evidence type="ECO:0000256" key="6">
    <source>
        <dbReference type="ARBA" id="ARBA00022989"/>
    </source>
</evidence>
<dbReference type="InterPro" id="IPR035906">
    <property type="entry name" value="MetI-like_sf"/>
</dbReference>
<dbReference type="GO" id="GO:0055085">
    <property type="term" value="P:transmembrane transport"/>
    <property type="evidence" value="ECO:0007669"/>
    <property type="project" value="InterPro"/>
</dbReference>
<reference evidence="10 11" key="1">
    <citation type="journal article" date="2023" name="Microbiol. Spectr.">
        <title>Symbiosis of Carpenter Bees with Uncharacterized Lactic Acid Bacteria Showing NAD Auxotrophy.</title>
        <authorList>
            <person name="Kawasaki S."/>
            <person name="Ozawa K."/>
            <person name="Mori T."/>
            <person name="Yamamoto A."/>
            <person name="Ito M."/>
            <person name="Ohkuma M."/>
            <person name="Sakamoto M."/>
            <person name="Matsutani M."/>
        </authorList>
    </citation>
    <scope>NUCLEOTIDE SEQUENCE [LARGE SCALE GENOMIC DNA]</scope>
    <source>
        <strain evidence="10 11">KimC2</strain>
    </source>
</reference>
<feature type="domain" description="ABC transmembrane type-1" evidence="9">
    <location>
        <begin position="58"/>
        <end position="261"/>
    </location>
</feature>
<dbReference type="Gene3D" id="1.10.3720.10">
    <property type="entry name" value="MetI-like"/>
    <property type="match status" value="1"/>
</dbReference>
<dbReference type="InterPro" id="IPR000515">
    <property type="entry name" value="MetI-like"/>
</dbReference>
<keyword evidence="4" id="KW-1003">Cell membrane</keyword>
<dbReference type="EMBL" id="AP026801">
    <property type="protein sequence ID" value="BDR56646.1"/>
    <property type="molecule type" value="Genomic_DNA"/>
</dbReference>
<dbReference type="CDD" id="cd06261">
    <property type="entry name" value="TM_PBP2"/>
    <property type="match status" value="1"/>
</dbReference>
<evidence type="ECO:0000256" key="4">
    <source>
        <dbReference type="ARBA" id="ARBA00022475"/>
    </source>
</evidence>
<keyword evidence="6 8" id="KW-1133">Transmembrane helix</keyword>
<protein>
    <submittedName>
        <fullName evidence="10">Spermidine/putrescine ABC transporter permease</fullName>
    </submittedName>
</protein>